<proteinExistence type="predicted"/>
<gene>
    <name evidence="1" type="ORF">HaLaN_25041</name>
</gene>
<comment type="caution">
    <text evidence="1">The sequence shown here is derived from an EMBL/GenBank/DDBJ whole genome shotgun (WGS) entry which is preliminary data.</text>
</comment>
<dbReference type="AlphaFoldDB" id="A0A699ZVB1"/>
<evidence type="ECO:0000313" key="1">
    <source>
        <dbReference type="EMBL" id="GFH26827.1"/>
    </source>
</evidence>
<feature type="non-terminal residue" evidence="1">
    <location>
        <position position="39"/>
    </location>
</feature>
<reference evidence="1 2" key="1">
    <citation type="submission" date="2020-02" db="EMBL/GenBank/DDBJ databases">
        <title>Draft genome sequence of Haematococcus lacustris strain NIES-144.</title>
        <authorList>
            <person name="Morimoto D."/>
            <person name="Nakagawa S."/>
            <person name="Yoshida T."/>
            <person name="Sawayama S."/>
        </authorList>
    </citation>
    <scope>NUCLEOTIDE SEQUENCE [LARGE SCALE GENOMIC DNA]</scope>
    <source>
        <strain evidence="1 2">NIES-144</strain>
    </source>
</reference>
<keyword evidence="2" id="KW-1185">Reference proteome</keyword>
<sequence length="39" mass="4073">MQGDAARGIHRSTLGTLGHLVHSGGAWSLWSGTQASVLR</sequence>
<accession>A0A699ZVB1</accession>
<organism evidence="1 2">
    <name type="scientific">Haematococcus lacustris</name>
    <name type="common">Green alga</name>
    <name type="synonym">Haematococcus pluvialis</name>
    <dbReference type="NCBI Taxonomy" id="44745"/>
    <lineage>
        <taxon>Eukaryota</taxon>
        <taxon>Viridiplantae</taxon>
        <taxon>Chlorophyta</taxon>
        <taxon>core chlorophytes</taxon>
        <taxon>Chlorophyceae</taxon>
        <taxon>CS clade</taxon>
        <taxon>Chlamydomonadales</taxon>
        <taxon>Haematococcaceae</taxon>
        <taxon>Haematococcus</taxon>
    </lineage>
</organism>
<dbReference type="Proteomes" id="UP000485058">
    <property type="component" value="Unassembled WGS sequence"/>
</dbReference>
<evidence type="ECO:0000313" key="2">
    <source>
        <dbReference type="Proteomes" id="UP000485058"/>
    </source>
</evidence>
<feature type="non-terminal residue" evidence="1">
    <location>
        <position position="1"/>
    </location>
</feature>
<name>A0A699ZVB1_HAELA</name>
<dbReference type="EMBL" id="BLLF01003253">
    <property type="protein sequence ID" value="GFH26827.1"/>
    <property type="molecule type" value="Genomic_DNA"/>
</dbReference>
<protein>
    <submittedName>
        <fullName evidence="1">Uncharacterized protein</fullName>
    </submittedName>
</protein>